<proteinExistence type="predicted"/>
<dbReference type="InParanoid" id="A0A2P5HYL9"/>
<gene>
    <name evidence="1" type="ORF">DHEL01_v206250</name>
</gene>
<dbReference type="EMBL" id="MAVT02000499">
    <property type="protein sequence ID" value="POS75353.1"/>
    <property type="molecule type" value="Genomic_DNA"/>
</dbReference>
<dbReference type="Proteomes" id="UP000094444">
    <property type="component" value="Unassembled WGS sequence"/>
</dbReference>
<reference evidence="1" key="1">
    <citation type="submission" date="2017-09" db="EMBL/GenBank/DDBJ databases">
        <title>Polyketide synthases of a Diaporthe helianthi virulent isolate.</title>
        <authorList>
            <person name="Baroncelli R."/>
        </authorList>
    </citation>
    <scope>NUCLEOTIDE SEQUENCE [LARGE SCALE GENOMIC DNA]</scope>
    <source>
        <strain evidence="1">7/96</strain>
    </source>
</reference>
<name>A0A2P5HYL9_DIAHE</name>
<accession>A0A2P5HYL9</accession>
<evidence type="ECO:0000313" key="2">
    <source>
        <dbReference type="Proteomes" id="UP000094444"/>
    </source>
</evidence>
<organism evidence="1 2">
    <name type="scientific">Diaporthe helianthi</name>
    <dbReference type="NCBI Taxonomy" id="158607"/>
    <lineage>
        <taxon>Eukaryota</taxon>
        <taxon>Fungi</taxon>
        <taxon>Dikarya</taxon>
        <taxon>Ascomycota</taxon>
        <taxon>Pezizomycotina</taxon>
        <taxon>Sordariomycetes</taxon>
        <taxon>Sordariomycetidae</taxon>
        <taxon>Diaporthales</taxon>
        <taxon>Diaporthaceae</taxon>
        <taxon>Diaporthe</taxon>
    </lineage>
</organism>
<protein>
    <submittedName>
        <fullName evidence="1">Uncharacterized protein</fullName>
    </submittedName>
</protein>
<evidence type="ECO:0000313" key="1">
    <source>
        <dbReference type="EMBL" id="POS75353.1"/>
    </source>
</evidence>
<keyword evidence="2" id="KW-1185">Reference proteome</keyword>
<dbReference type="OrthoDB" id="5240948at2759"/>
<dbReference type="AlphaFoldDB" id="A0A2P5HYL9"/>
<comment type="caution">
    <text evidence="1">The sequence shown here is derived from an EMBL/GenBank/DDBJ whole genome shotgun (WGS) entry which is preliminary data.</text>
</comment>
<sequence length="332" mass="38686">MQVCRESRIETQRISKPLSTWLIDASLRVALGPSWSRAQELEAREMRASEEPLQIITPFNTDFDLLYLSSYSIGLSSFKSGPPNHDDVFQVALDPEVPLLLDAELFNHWKNPRDGFDEIPNGIEALYHYYLKPRKHVYLEVRSWPAFVLTEKGWQKAIQEGLFAGDRCERRLVPTEDVPLIRKYEALRHYSIPHTKKSRRPNWDKYLWTGNPNPRLPASRAGVSTAQLFMLQIADFLMWSRGLGDEKGEEIMDLNGQFKRDHLFVQQEGLKMPDFTAVIIFCAAPPPKNDQQCLYKHIQKMRPKYPEEDSSRLRLFMRRQLNTLLGRWGRSL</sequence>